<feature type="region of interest" description="Disordered" evidence="6">
    <location>
        <begin position="1"/>
        <end position="21"/>
    </location>
</feature>
<dbReference type="InterPro" id="IPR009053">
    <property type="entry name" value="Prefoldin"/>
</dbReference>
<evidence type="ECO:0000256" key="6">
    <source>
        <dbReference type="SAM" id="MobiDB-lite"/>
    </source>
</evidence>
<feature type="coiled-coil region" evidence="5">
    <location>
        <begin position="32"/>
        <end position="110"/>
    </location>
</feature>
<keyword evidence="5" id="KW-0175">Coiled coil</keyword>
<evidence type="ECO:0000256" key="5">
    <source>
        <dbReference type="SAM" id="Coils"/>
    </source>
</evidence>
<dbReference type="EMBL" id="JAIZAY010000005">
    <property type="protein sequence ID" value="KAJ8042490.1"/>
    <property type="molecule type" value="Genomic_DNA"/>
</dbReference>
<comment type="caution">
    <text evidence="7">The sequence shown here is derived from an EMBL/GenBank/DDBJ whole genome shotgun (WGS) entry which is preliminary data.</text>
</comment>
<evidence type="ECO:0000256" key="1">
    <source>
        <dbReference type="ARBA" id="ARBA00008045"/>
    </source>
</evidence>
<keyword evidence="8" id="KW-1185">Reference proteome</keyword>
<dbReference type="PANTHER" id="PTHR21100">
    <property type="entry name" value="PREFOLDIN SUBUNIT 4"/>
    <property type="match status" value="1"/>
</dbReference>
<dbReference type="PANTHER" id="PTHR21100:SF9">
    <property type="entry name" value="PREFOLDIN SUBUNIT 4"/>
    <property type="match status" value="1"/>
</dbReference>
<dbReference type="InterPro" id="IPR002777">
    <property type="entry name" value="PFD_beta-like"/>
</dbReference>
<dbReference type="SUPFAM" id="SSF46579">
    <property type="entry name" value="Prefoldin"/>
    <property type="match status" value="1"/>
</dbReference>
<dbReference type="Gene3D" id="1.10.287.370">
    <property type="match status" value="1"/>
</dbReference>
<name>A0A9Q1CCN1_HOLLE</name>
<dbReference type="InterPro" id="IPR016661">
    <property type="entry name" value="PFDN4"/>
</dbReference>
<dbReference type="AlphaFoldDB" id="A0A9Q1CCN1"/>
<evidence type="ECO:0000256" key="4">
    <source>
        <dbReference type="PIRNR" id="PIRNR016477"/>
    </source>
</evidence>
<dbReference type="Proteomes" id="UP001152320">
    <property type="component" value="Chromosome 5"/>
</dbReference>
<evidence type="ECO:0000256" key="2">
    <source>
        <dbReference type="ARBA" id="ARBA00023186"/>
    </source>
</evidence>
<evidence type="ECO:0000256" key="3">
    <source>
        <dbReference type="ARBA" id="ARBA00024667"/>
    </source>
</evidence>
<proteinExistence type="inferred from homology"/>
<dbReference type="Pfam" id="PF01920">
    <property type="entry name" value="Prefoldin_2"/>
    <property type="match status" value="1"/>
</dbReference>
<comment type="similarity">
    <text evidence="1 4">Belongs to the prefoldin subunit beta family.</text>
</comment>
<comment type="function">
    <text evidence="3 4">Binds specifically to cytosolic chaperonin (c-CPN) and transfers target proteins to it. Binds to nascent polypeptide chain and promotes folding in an environment in which there are many competing pathways for nonnative proteins.</text>
</comment>
<dbReference type="GO" id="GO:0005737">
    <property type="term" value="C:cytoplasm"/>
    <property type="evidence" value="ECO:0007669"/>
    <property type="project" value="TreeGrafter"/>
</dbReference>
<evidence type="ECO:0000313" key="8">
    <source>
        <dbReference type="Proteomes" id="UP001152320"/>
    </source>
</evidence>
<dbReference type="GO" id="GO:0051082">
    <property type="term" value="F:unfolded protein binding"/>
    <property type="evidence" value="ECO:0007669"/>
    <property type="project" value="InterPro"/>
</dbReference>
<organism evidence="7 8">
    <name type="scientific">Holothuria leucospilota</name>
    <name type="common">Black long sea cucumber</name>
    <name type="synonym">Mertensiothuria leucospilota</name>
    <dbReference type="NCBI Taxonomy" id="206669"/>
    <lineage>
        <taxon>Eukaryota</taxon>
        <taxon>Metazoa</taxon>
        <taxon>Echinodermata</taxon>
        <taxon>Eleutherozoa</taxon>
        <taxon>Echinozoa</taxon>
        <taxon>Holothuroidea</taxon>
        <taxon>Aspidochirotacea</taxon>
        <taxon>Aspidochirotida</taxon>
        <taxon>Holothuriidae</taxon>
        <taxon>Holothuria</taxon>
    </lineage>
</organism>
<reference evidence="7" key="1">
    <citation type="submission" date="2021-10" db="EMBL/GenBank/DDBJ databases">
        <title>Tropical sea cucumber genome reveals ecological adaptation and Cuvierian tubules defense mechanism.</title>
        <authorList>
            <person name="Chen T."/>
        </authorList>
    </citation>
    <scope>NUCLEOTIDE SEQUENCE</scope>
    <source>
        <strain evidence="7">Nanhai2018</strain>
        <tissue evidence="7">Muscle</tissue>
    </source>
</reference>
<dbReference type="PIRSF" id="PIRSF016477">
    <property type="entry name" value="Prefoldin_subunit_4"/>
    <property type="match status" value="1"/>
</dbReference>
<dbReference type="FunFam" id="1.10.287.370:FF:000005">
    <property type="entry name" value="Prefoldin subunit 4"/>
    <property type="match status" value="1"/>
</dbReference>
<feature type="compositionally biased region" description="Polar residues" evidence="6">
    <location>
        <begin position="1"/>
        <end position="10"/>
    </location>
</feature>
<gene>
    <name evidence="7" type="ORF">HOLleu_13557</name>
</gene>
<keyword evidence="2 4" id="KW-0143">Chaperone</keyword>
<dbReference type="GO" id="GO:0016272">
    <property type="term" value="C:prefoldin complex"/>
    <property type="evidence" value="ECO:0007669"/>
    <property type="project" value="UniProtKB-UniRule"/>
</dbReference>
<protein>
    <recommendedName>
        <fullName evidence="4">Prefoldin subunit 4</fullName>
    </recommendedName>
</protein>
<sequence length="140" mass="15797">MASVSVSRGNAGSDEKEDVNITFEDQQKINKFARQTNKIAEIEEEIKSKKKQLQNIQDASDELELADEDDPIPYPLIGEVFVYQTAEGALKLLEEMKTELEGDISQLDEETVSIKEVLGQLKVQLYAKFGNNINLEMDED</sequence>
<accession>A0A9Q1CCN1</accession>
<comment type="subunit">
    <text evidence="4">Heterohexamer of two PFD-alpha type and four PFD-beta type subunits.</text>
</comment>
<dbReference type="CDD" id="cd23165">
    <property type="entry name" value="Prefoldin_4"/>
    <property type="match status" value="1"/>
</dbReference>
<dbReference type="GO" id="GO:0006457">
    <property type="term" value="P:protein folding"/>
    <property type="evidence" value="ECO:0007669"/>
    <property type="project" value="UniProtKB-UniRule"/>
</dbReference>
<evidence type="ECO:0000313" key="7">
    <source>
        <dbReference type="EMBL" id="KAJ8042490.1"/>
    </source>
</evidence>
<dbReference type="OrthoDB" id="10250441at2759"/>